<protein>
    <recommendedName>
        <fullName evidence="3">F-box domain-containing protein</fullName>
    </recommendedName>
</protein>
<dbReference type="OrthoDB" id="3251638at2759"/>
<dbReference type="EMBL" id="ML178815">
    <property type="protein sequence ID" value="TFL06672.1"/>
    <property type="molecule type" value="Genomic_DNA"/>
</dbReference>
<dbReference type="Gene3D" id="3.80.10.10">
    <property type="entry name" value="Ribonuclease Inhibitor"/>
    <property type="match status" value="1"/>
</dbReference>
<sequence>MQPSFIDDLIPLILGAHDHLWTSDLRALCLVSRSWHHFASKQLYQQPELRSYKACTQLARTFQGNHTLETCITSLDIRPDGNQRADMQAIRYLLGLKGITSLKLGGKLAHQTERFLHLVSHPQDVQSLHIDGATQDFQSSLTCGPPAAFEWDEALAFKFHNLRHLRLASLELEIVYPSTPYHLPLQSLSLDNVVIDGELPWLAHKSWAELDSLSITTCNEAESNLHVKQMITCCRNMRKLRYEVKYRSNAQDPIFDADVPNCTSMREVALGGRFDLPLLETVSQYCPSLEVLVVLGRSAVTPVQWKGFLEGQRVSNLMKELVIPLATYTAPFQFQWSDGDVSSVRDVCMKRRIQLLTSGLR</sequence>
<accession>A0A5C3QXP5</accession>
<evidence type="ECO:0000313" key="2">
    <source>
        <dbReference type="Proteomes" id="UP000305067"/>
    </source>
</evidence>
<gene>
    <name evidence="1" type="ORF">BDV98DRAFT_522196</name>
</gene>
<dbReference type="SUPFAM" id="SSF52047">
    <property type="entry name" value="RNI-like"/>
    <property type="match status" value="1"/>
</dbReference>
<dbReference type="Proteomes" id="UP000305067">
    <property type="component" value="Unassembled WGS sequence"/>
</dbReference>
<evidence type="ECO:0008006" key="3">
    <source>
        <dbReference type="Google" id="ProtNLM"/>
    </source>
</evidence>
<evidence type="ECO:0000313" key="1">
    <source>
        <dbReference type="EMBL" id="TFL06672.1"/>
    </source>
</evidence>
<dbReference type="AlphaFoldDB" id="A0A5C3QXP5"/>
<name>A0A5C3QXP5_9AGAR</name>
<dbReference type="InterPro" id="IPR032675">
    <property type="entry name" value="LRR_dom_sf"/>
</dbReference>
<proteinExistence type="predicted"/>
<organism evidence="1 2">
    <name type="scientific">Pterulicium gracile</name>
    <dbReference type="NCBI Taxonomy" id="1884261"/>
    <lineage>
        <taxon>Eukaryota</taxon>
        <taxon>Fungi</taxon>
        <taxon>Dikarya</taxon>
        <taxon>Basidiomycota</taxon>
        <taxon>Agaricomycotina</taxon>
        <taxon>Agaricomycetes</taxon>
        <taxon>Agaricomycetidae</taxon>
        <taxon>Agaricales</taxon>
        <taxon>Pleurotineae</taxon>
        <taxon>Pterulaceae</taxon>
        <taxon>Pterulicium</taxon>
    </lineage>
</organism>
<keyword evidence="2" id="KW-1185">Reference proteome</keyword>
<reference evidence="1 2" key="1">
    <citation type="journal article" date="2019" name="Nat. Ecol. Evol.">
        <title>Megaphylogeny resolves global patterns of mushroom evolution.</title>
        <authorList>
            <person name="Varga T."/>
            <person name="Krizsan K."/>
            <person name="Foldi C."/>
            <person name="Dima B."/>
            <person name="Sanchez-Garcia M."/>
            <person name="Sanchez-Ramirez S."/>
            <person name="Szollosi G.J."/>
            <person name="Szarkandi J.G."/>
            <person name="Papp V."/>
            <person name="Albert L."/>
            <person name="Andreopoulos W."/>
            <person name="Angelini C."/>
            <person name="Antonin V."/>
            <person name="Barry K.W."/>
            <person name="Bougher N.L."/>
            <person name="Buchanan P."/>
            <person name="Buyck B."/>
            <person name="Bense V."/>
            <person name="Catcheside P."/>
            <person name="Chovatia M."/>
            <person name="Cooper J."/>
            <person name="Damon W."/>
            <person name="Desjardin D."/>
            <person name="Finy P."/>
            <person name="Geml J."/>
            <person name="Haridas S."/>
            <person name="Hughes K."/>
            <person name="Justo A."/>
            <person name="Karasinski D."/>
            <person name="Kautmanova I."/>
            <person name="Kiss B."/>
            <person name="Kocsube S."/>
            <person name="Kotiranta H."/>
            <person name="LaButti K.M."/>
            <person name="Lechner B.E."/>
            <person name="Liimatainen K."/>
            <person name="Lipzen A."/>
            <person name="Lukacs Z."/>
            <person name="Mihaltcheva S."/>
            <person name="Morgado L.N."/>
            <person name="Niskanen T."/>
            <person name="Noordeloos M.E."/>
            <person name="Ohm R.A."/>
            <person name="Ortiz-Santana B."/>
            <person name="Ovrebo C."/>
            <person name="Racz N."/>
            <person name="Riley R."/>
            <person name="Savchenko A."/>
            <person name="Shiryaev A."/>
            <person name="Soop K."/>
            <person name="Spirin V."/>
            <person name="Szebenyi C."/>
            <person name="Tomsovsky M."/>
            <person name="Tulloss R.E."/>
            <person name="Uehling J."/>
            <person name="Grigoriev I.V."/>
            <person name="Vagvolgyi C."/>
            <person name="Papp T."/>
            <person name="Martin F.M."/>
            <person name="Miettinen O."/>
            <person name="Hibbett D.S."/>
            <person name="Nagy L.G."/>
        </authorList>
    </citation>
    <scope>NUCLEOTIDE SEQUENCE [LARGE SCALE GENOMIC DNA]</scope>
    <source>
        <strain evidence="1 2">CBS 309.79</strain>
    </source>
</reference>